<keyword evidence="4" id="KW-0072">Autophagy</keyword>
<evidence type="ECO:0000313" key="8">
    <source>
        <dbReference type="EMBL" id="PRW58258.1"/>
    </source>
</evidence>
<comment type="similarity">
    <text evidence="1">Belongs to the ATG5 family.</text>
</comment>
<protein>
    <submittedName>
        <fullName evidence="8">Autophagy 5</fullName>
    </submittedName>
</protein>
<comment type="caution">
    <text evidence="8">The sequence shown here is derived from an EMBL/GenBank/DDBJ whole genome shotgun (WGS) entry which is preliminary data.</text>
</comment>
<dbReference type="GO" id="GO:0034727">
    <property type="term" value="P:piecemeal microautophagy of the nucleus"/>
    <property type="evidence" value="ECO:0007669"/>
    <property type="project" value="TreeGrafter"/>
</dbReference>
<organism evidence="8 9">
    <name type="scientific">Chlorella sorokiniana</name>
    <name type="common">Freshwater green alga</name>
    <dbReference type="NCBI Taxonomy" id="3076"/>
    <lineage>
        <taxon>Eukaryota</taxon>
        <taxon>Viridiplantae</taxon>
        <taxon>Chlorophyta</taxon>
        <taxon>core chlorophytes</taxon>
        <taxon>Trebouxiophyceae</taxon>
        <taxon>Chlorellales</taxon>
        <taxon>Chlorellaceae</taxon>
        <taxon>Chlorella clade</taxon>
        <taxon>Chlorella</taxon>
    </lineage>
</organism>
<keyword evidence="2" id="KW-1017">Isopeptide bond</keyword>
<reference evidence="8 9" key="1">
    <citation type="journal article" date="2018" name="Plant J.">
        <title>Genome sequences of Chlorella sorokiniana UTEX 1602 and Micractinium conductrix SAG 241.80: implications to maltose excretion by a green alga.</title>
        <authorList>
            <person name="Arriola M.B."/>
            <person name="Velmurugan N."/>
            <person name="Zhang Y."/>
            <person name="Plunkett M.H."/>
            <person name="Hondzo H."/>
            <person name="Barney B.M."/>
        </authorList>
    </citation>
    <scope>NUCLEOTIDE SEQUENCE [LARGE SCALE GENOMIC DNA]</scope>
    <source>
        <strain evidence="9">UTEX 1602</strain>
    </source>
</reference>
<evidence type="ECO:0000256" key="5">
    <source>
        <dbReference type="SAM" id="MobiDB-lite"/>
    </source>
</evidence>
<evidence type="ECO:0000259" key="7">
    <source>
        <dbReference type="Pfam" id="PF20638"/>
    </source>
</evidence>
<dbReference type="InterPro" id="IPR042526">
    <property type="entry name" value="Atg5_HR"/>
</dbReference>
<keyword evidence="9" id="KW-1185">Reference proteome</keyword>
<evidence type="ECO:0000256" key="1">
    <source>
        <dbReference type="ARBA" id="ARBA00006910"/>
    </source>
</evidence>
<evidence type="ECO:0000256" key="3">
    <source>
        <dbReference type="ARBA" id="ARBA00022843"/>
    </source>
</evidence>
<accession>A0A2P6TW20</accession>
<dbReference type="EMBL" id="LHPG02000005">
    <property type="protein sequence ID" value="PRW58258.1"/>
    <property type="molecule type" value="Genomic_DNA"/>
</dbReference>
<dbReference type="InterPro" id="IPR042527">
    <property type="entry name" value="Atg5_UblA_dom_sf"/>
</dbReference>
<dbReference type="Proteomes" id="UP000239899">
    <property type="component" value="Unassembled WGS sequence"/>
</dbReference>
<evidence type="ECO:0000256" key="2">
    <source>
        <dbReference type="ARBA" id="ARBA00022499"/>
    </source>
</evidence>
<dbReference type="STRING" id="3076.A0A2P6TW20"/>
<dbReference type="InterPro" id="IPR007239">
    <property type="entry name" value="Atg5"/>
</dbReference>
<dbReference type="GO" id="GO:0044233">
    <property type="term" value="C:mitochondria-associated endoplasmic reticulum membrane contact site"/>
    <property type="evidence" value="ECO:0007669"/>
    <property type="project" value="TreeGrafter"/>
</dbReference>
<keyword evidence="3" id="KW-0832">Ubl conjugation</keyword>
<dbReference type="Gene3D" id="1.10.246.190">
    <property type="entry name" value="Autophagy protein Apg5, helix rich domain"/>
    <property type="match status" value="1"/>
</dbReference>
<dbReference type="Pfam" id="PF20638">
    <property type="entry name" value="ATG5_UblA"/>
    <property type="match status" value="1"/>
</dbReference>
<dbReference type="GO" id="GO:0061908">
    <property type="term" value="C:phagophore"/>
    <property type="evidence" value="ECO:0007669"/>
    <property type="project" value="TreeGrafter"/>
</dbReference>
<evidence type="ECO:0000259" key="6">
    <source>
        <dbReference type="Pfam" id="PF20637"/>
    </source>
</evidence>
<dbReference type="PANTHER" id="PTHR13040">
    <property type="entry name" value="AUTOPHAGY PROTEIN 5"/>
    <property type="match status" value="1"/>
</dbReference>
<sequence length="530" mass="55175">MAGGTRAVAGECWAAAIPVQLRLAESEVSSLEQPPTLYALVPRQSYLHSLVPAALRALQHLLPPGEDAPWFEHGRLPLKWNVPAGVLYDLVAAPSGELPWRLTIHFRGFPSKMLPAYGGEGALRGAFFSSLKEAAVVCRGSAQRVMEMAAGAQEDLFRQALDSSLDRYQAILASLQLAPAAQRGASPRLPLRLYLRTDAGGYLSSYEDIVSTSRPVAALTRDGSPTSLRQALLPLVEEFLRHRSSGGGGSSSLAASAAAPPSPMAGSVAGGVQSLPGTPVARSSSIAEDAPSVARSREWAACRKTQAAGPPPPLAAAAAAAALGGPHRTPCACVQLTAARLGSQRLPLRRRRGGLAVTEAQSPSAPGGGDGLDGPAWRAFVLELQVLGTASEEAFEAMLQEHRQFTIATQHDTQVQLLRLVLLFQTDALRHQRELAAANARAAKAAAAAKLAAAAADERAAEAAAATKVAAADARAAEAAVRAAEAAAAAKVADFKQAAATRELRAARKLLKQQDARIAQLEAQAPGAQD</sequence>
<dbReference type="GO" id="GO:0005776">
    <property type="term" value="C:autophagosome"/>
    <property type="evidence" value="ECO:0007669"/>
    <property type="project" value="TreeGrafter"/>
</dbReference>
<dbReference type="GO" id="GO:0034274">
    <property type="term" value="C:Atg12-Atg5-Atg16 complex"/>
    <property type="evidence" value="ECO:0007669"/>
    <property type="project" value="TreeGrafter"/>
</dbReference>
<dbReference type="GO" id="GO:0000422">
    <property type="term" value="P:autophagy of mitochondrion"/>
    <property type="evidence" value="ECO:0007669"/>
    <property type="project" value="TreeGrafter"/>
</dbReference>
<evidence type="ECO:0000256" key="4">
    <source>
        <dbReference type="ARBA" id="ARBA00023006"/>
    </source>
</evidence>
<feature type="region of interest" description="Disordered" evidence="5">
    <location>
        <begin position="250"/>
        <end position="292"/>
    </location>
</feature>
<feature type="compositionally biased region" description="Low complexity" evidence="5">
    <location>
        <begin position="251"/>
        <end position="271"/>
    </location>
</feature>
<dbReference type="OrthoDB" id="512755at2759"/>
<dbReference type="GO" id="GO:0006995">
    <property type="term" value="P:cellular response to nitrogen starvation"/>
    <property type="evidence" value="ECO:0007669"/>
    <property type="project" value="TreeGrafter"/>
</dbReference>
<dbReference type="InterPro" id="IPR048940">
    <property type="entry name" value="ATG5_HBR"/>
</dbReference>
<feature type="domain" description="Autophagy protein ATG5 UblA" evidence="7">
    <location>
        <begin position="12"/>
        <end position="106"/>
    </location>
</feature>
<gene>
    <name evidence="8" type="ORF">C2E21_2938</name>
</gene>
<dbReference type="PANTHER" id="PTHR13040:SF2">
    <property type="entry name" value="AUTOPHAGY PROTEIN 5"/>
    <property type="match status" value="1"/>
</dbReference>
<dbReference type="Gene3D" id="3.10.20.620">
    <property type="match status" value="1"/>
</dbReference>
<proteinExistence type="inferred from homology"/>
<dbReference type="GO" id="GO:0019776">
    <property type="term" value="F:Atg8-family ligase activity"/>
    <property type="evidence" value="ECO:0007669"/>
    <property type="project" value="TreeGrafter"/>
</dbReference>
<dbReference type="InterPro" id="IPR048939">
    <property type="entry name" value="ATG5_UblA"/>
</dbReference>
<evidence type="ECO:0000313" key="9">
    <source>
        <dbReference type="Proteomes" id="UP000239899"/>
    </source>
</evidence>
<dbReference type="AlphaFoldDB" id="A0A2P6TW20"/>
<name>A0A2P6TW20_CHLSO</name>
<dbReference type="GO" id="GO:0034045">
    <property type="term" value="C:phagophore assembly site membrane"/>
    <property type="evidence" value="ECO:0007669"/>
    <property type="project" value="TreeGrafter"/>
</dbReference>
<dbReference type="Pfam" id="PF20637">
    <property type="entry name" value="ATG5_HBR"/>
    <property type="match status" value="1"/>
</dbReference>
<feature type="domain" description="Autophagy protein ATG5 alpha-helical bundle region" evidence="6">
    <location>
        <begin position="122"/>
        <end position="175"/>
    </location>
</feature>